<dbReference type="Gene3D" id="1.10.8.60">
    <property type="match status" value="1"/>
</dbReference>
<keyword evidence="9" id="KW-0472">Membrane</keyword>
<keyword evidence="9" id="KW-1133">Transmembrane helix</keyword>
<keyword evidence="14" id="KW-1185">Reference proteome</keyword>
<proteinExistence type="inferred from homology"/>
<dbReference type="Pfam" id="PF01434">
    <property type="entry name" value="Peptidase_M41"/>
    <property type="match status" value="1"/>
</dbReference>
<gene>
    <name evidence="9 13" type="primary">ftsH</name>
    <name evidence="13" type="ORF">KEM10_01260</name>
</gene>
<comment type="subcellular location">
    <subcellularLocation>
        <location evidence="9">Cell membrane</location>
        <topology evidence="9">Multi-pass membrane protein</topology>
        <orientation evidence="9">Cytoplasmic side</orientation>
    </subcellularLocation>
</comment>
<keyword evidence="8 9" id="KW-0482">Metalloprotease</keyword>
<dbReference type="InterPro" id="IPR005936">
    <property type="entry name" value="FtsH"/>
</dbReference>
<dbReference type="InterPro" id="IPR003959">
    <property type="entry name" value="ATPase_AAA_core"/>
</dbReference>
<evidence type="ECO:0000256" key="1">
    <source>
        <dbReference type="ARBA" id="ARBA00010044"/>
    </source>
</evidence>
<evidence type="ECO:0000256" key="9">
    <source>
        <dbReference type="HAMAP-Rule" id="MF_01458"/>
    </source>
</evidence>
<dbReference type="GO" id="GO:0008237">
    <property type="term" value="F:metallopeptidase activity"/>
    <property type="evidence" value="ECO:0007669"/>
    <property type="project" value="UniProtKB-KW"/>
</dbReference>
<evidence type="ECO:0000256" key="2">
    <source>
        <dbReference type="ARBA" id="ARBA00022670"/>
    </source>
</evidence>
<dbReference type="Gene3D" id="3.40.1690.20">
    <property type="match status" value="1"/>
</dbReference>
<comment type="caution">
    <text evidence="13">The sequence shown here is derived from an EMBL/GenBank/DDBJ whole genome shotgun (WGS) entry which is preliminary data.</text>
</comment>
<feature type="compositionally biased region" description="Acidic residues" evidence="11">
    <location>
        <begin position="647"/>
        <end position="662"/>
    </location>
</feature>
<dbReference type="Gene3D" id="3.40.50.300">
    <property type="entry name" value="P-loop containing nucleotide triphosphate hydrolases"/>
    <property type="match status" value="1"/>
</dbReference>
<evidence type="ECO:0000256" key="8">
    <source>
        <dbReference type="ARBA" id="ARBA00023049"/>
    </source>
</evidence>
<dbReference type="EMBL" id="JAGUCO010000001">
    <property type="protein sequence ID" value="MBS2096884.1"/>
    <property type="molecule type" value="Genomic_DNA"/>
</dbReference>
<evidence type="ECO:0000256" key="10">
    <source>
        <dbReference type="RuleBase" id="RU003651"/>
    </source>
</evidence>
<dbReference type="InterPro" id="IPR050928">
    <property type="entry name" value="ATP-dep_Zn_Metalloprotease"/>
</dbReference>
<evidence type="ECO:0000313" key="13">
    <source>
        <dbReference type="EMBL" id="MBS2096884.1"/>
    </source>
</evidence>
<feature type="compositionally biased region" description="Basic and acidic residues" evidence="11">
    <location>
        <begin position="680"/>
        <end position="689"/>
    </location>
</feature>
<feature type="binding site" evidence="9">
    <location>
        <position position="469"/>
    </location>
    <ligand>
        <name>Zn(2+)</name>
        <dbReference type="ChEBI" id="CHEBI:29105"/>
        <note>catalytic</note>
    </ligand>
</feature>
<evidence type="ECO:0000256" key="4">
    <source>
        <dbReference type="ARBA" id="ARBA00022741"/>
    </source>
</evidence>
<dbReference type="InterPro" id="IPR011546">
    <property type="entry name" value="Pept_M41_FtsH_extracell"/>
</dbReference>
<dbReference type="PANTHER" id="PTHR43655">
    <property type="entry name" value="ATP-DEPENDENT PROTEASE"/>
    <property type="match status" value="1"/>
</dbReference>
<feature type="active site" evidence="9">
    <location>
        <position position="466"/>
    </location>
</feature>
<keyword evidence="5 9" id="KW-0378">Hydrolase</keyword>
<dbReference type="SUPFAM" id="SSF140990">
    <property type="entry name" value="FtsH protease domain-like"/>
    <property type="match status" value="1"/>
</dbReference>
<dbReference type="SMART" id="SM00382">
    <property type="entry name" value="AAA"/>
    <property type="match status" value="1"/>
</dbReference>
<dbReference type="Gene3D" id="1.20.58.760">
    <property type="entry name" value="Peptidase M41"/>
    <property type="match status" value="1"/>
</dbReference>
<dbReference type="PROSITE" id="PS00674">
    <property type="entry name" value="AAA"/>
    <property type="match status" value="1"/>
</dbReference>
<dbReference type="PANTHER" id="PTHR43655:SF2">
    <property type="entry name" value="AFG3 LIKE MATRIX AAA PEPTIDASE SUBUNIT 2, ISOFORM A"/>
    <property type="match status" value="1"/>
</dbReference>
<comment type="similarity">
    <text evidence="10">Belongs to the AAA ATPase family.</text>
</comment>
<evidence type="ECO:0000256" key="6">
    <source>
        <dbReference type="ARBA" id="ARBA00022833"/>
    </source>
</evidence>
<comment type="cofactor">
    <cofactor evidence="9">
        <name>Zn(2+)</name>
        <dbReference type="ChEBI" id="CHEBI:29105"/>
    </cofactor>
    <text evidence="9">Binds 1 zinc ion per subunit.</text>
</comment>
<organism evidence="13 14">
    <name type="scientific">Carboxylicivirga linearis</name>
    <dbReference type="NCBI Taxonomy" id="1628157"/>
    <lineage>
        <taxon>Bacteria</taxon>
        <taxon>Pseudomonadati</taxon>
        <taxon>Bacteroidota</taxon>
        <taxon>Bacteroidia</taxon>
        <taxon>Marinilabiliales</taxon>
        <taxon>Marinilabiliaceae</taxon>
        <taxon>Carboxylicivirga</taxon>
    </lineage>
</organism>
<keyword evidence="4 9" id="KW-0547">Nucleotide-binding</keyword>
<comment type="similarity">
    <text evidence="1 9">In the C-terminal section; belongs to the peptidase M41 family.</text>
</comment>
<dbReference type="RefSeq" id="WP_212212435.1">
    <property type="nucleotide sequence ID" value="NZ_JAGUCO010000001.1"/>
</dbReference>
<feature type="binding site" evidence="9">
    <location>
        <begin position="242"/>
        <end position="249"/>
    </location>
    <ligand>
        <name>ATP</name>
        <dbReference type="ChEBI" id="CHEBI:30616"/>
    </ligand>
</feature>
<dbReference type="SUPFAM" id="SSF52540">
    <property type="entry name" value="P-loop containing nucleoside triphosphate hydrolases"/>
    <property type="match status" value="1"/>
</dbReference>
<feature type="binding site" evidence="9">
    <location>
        <position position="465"/>
    </location>
    <ligand>
        <name>Zn(2+)</name>
        <dbReference type="ChEBI" id="CHEBI:29105"/>
        <note>catalytic</note>
    </ligand>
</feature>
<name>A0ABS5JPS0_9BACT</name>
<feature type="transmembrane region" description="Helical" evidence="9">
    <location>
        <begin position="147"/>
        <end position="165"/>
    </location>
</feature>
<dbReference type="InterPro" id="IPR003960">
    <property type="entry name" value="ATPase_AAA_CS"/>
</dbReference>
<protein>
    <recommendedName>
        <fullName evidence="9">ATP-dependent zinc metalloprotease FtsH</fullName>
        <ecNumber evidence="9">3.4.24.-</ecNumber>
    </recommendedName>
</protein>
<dbReference type="Pfam" id="PF00004">
    <property type="entry name" value="AAA"/>
    <property type="match status" value="1"/>
</dbReference>
<dbReference type="EC" id="3.4.24.-" evidence="9"/>
<dbReference type="Pfam" id="PF06480">
    <property type="entry name" value="FtsH_ext"/>
    <property type="match status" value="1"/>
</dbReference>
<evidence type="ECO:0000256" key="7">
    <source>
        <dbReference type="ARBA" id="ARBA00022840"/>
    </source>
</evidence>
<keyword evidence="3 9" id="KW-0479">Metal-binding</keyword>
<comment type="subunit">
    <text evidence="9">Homohexamer.</text>
</comment>
<accession>A0ABS5JPS0</accession>
<dbReference type="HAMAP" id="MF_01458">
    <property type="entry name" value="FtsH"/>
    <property type="match status" value="1"/>
</dbReference>
<feature type="region of interest" description="Disordered" evidence="11">
    <location>
        <begin position="647"/>
        <end position="689"/>
    </location>
</feature>
<dbReference type="InterPro" id="IPR027417">
    <property type="entry name" value="P-loop_NTPase"/>
</dbReference>
<keyword evidence="2 9" id="KW-0645">Protease</keyword>
<dbReference type="InterPro" id="IPR037219">
    <property type="entry name" value="Peptidase_M41-like"/>
</dbReference>
<keyword evidence="6 9" id="KW-0862">Zinc</keyword>
<feature type="domain" description="AAA+ ATPase" evidence="12">
    <location>
        <begin position="234"/>
        <end position="374"/>
    </location>
</feature>
<evidence type="ECO:0000256" key="11">
    <source>
        <dbReference type="SAM" id="MobiDB-lite"/>
    </source>
</evidence>
<comment type="similarity">
    <text evidence="9">In the central section; belongs to the AAA ATPase family.</text>
</comment>
<dbReference type="Proteomes" id="UP000708576">
    <property type="component" value="Unassembled WGS sequence"/>
</dbReference>
<keyword evidence="9" id="KW-1003">Cell membrane</keyword>
<evidence type="ECO:0000259" key="12">
    <source>
        <dbReference type="SMART" id="SM00382"/>
    </source>
</evidence>
<evidence type="ECO:0000256" key="5">
    <source>
        <dbReference type="ARBA" id="ARBA00022801"/>
    </source>
</evidence>
<dbReference type="CDD" id="cd19501">
    <property type="entry name" value="RecA-like_FtsH"/>
    <property type="match status" value="1"/>
</dbReference>
<dbReference type="InterPro" id="IPR041569">
    <property type="entry name" value="AAA_lid_3"/>
</dbReference>
<sequence length="689" mass="76595">MANEKPKGQGNDKEKSKLPKFNMYWAYGLIAVALLLVSRMDFGQSAHSISYSDFRKEILESGDIKEIMVIRNEGIAEITMQEDKLDKYKHLFNENITNSGPPAAGPHFKVTLPSMEVFNQDKHLAEEKLGMEIPDDYENRTDFFGEFFTFMWPLLLLIAVWVFIFRRMGAQGGAGGAGNIFNVGKSKAKMFDKESSINVTFQDVAGLVEAKQELEEIVEFLKKPEKYTELGGKIPKGALLVGPPGTGKTLLAKAVAGEANVPFFSMSGSDFVEMFVGVGASRVRDLFKKAKEKAPCIVFIDEIDAIGRARGKSPNMGANDERENTLNQLLTEMDGFGTNSGVIILAATNRADILDRALMRAGRFDRQIHVELPDLKERKAIFDVHLRPLRLSKDVESKFLAKQTPGFSGADIANVCNEAALIAARGNKKIVEKEDFLSAVDRIVGGLEKKNKIISKDERSAVAYHEAGHATISWLLEYAHPLVKVTIVPRGKALGAAWYLPEERQLTTTEQILDEMCSALGGRAAEEIMFGKISTGALNDLEKVTKQAYAMVTYFGMSEKVGNKSFFDSSGQSEYSFQKPYSEKTAELIDEEVSRIIDEQYARAKKILIDNHDKHVQLAEVLLEREVIFSEDLEKLFGKRKLSEHVIDEEDLEGDADEEVSTEIEAPKAEEEAPEASSETSDKNESEPK</sequence>
<comment type="function">
    <text evidence="9">Acts as a processive, ATP-dependent zinc metallopeptidase for both cytoplasmic and membrane proteins. Plays a role in the quality control of integral membrane proteins.</text>
</comment>
<feature type="transmembrane region" description="Helical" evidence="9">
    <location>
        <begin position="21"/>
        <end position="38"/>
    </location>
</feature>
<keyword evidence="9" id="KW-0812">Transmembrane</keyword>
<feature type="binding site" evidence="9">
    <location>
        <position position="540"/>
    </location>
    <ligand>
        <name>Zn(2+)</name>
        <dbReference type="ChEBI" id="CHEBI:29105"/>
        <note>catalytic</note>
    </ligand>
</feature>
<dbReference type="NCBIfam" id="TIGR01241">
    <property type="entry name" value="FtsH_fam"/>
    <property type="match status" value="1"/>
</dbReference>
<keyword evidence="7 9" id="KW-0067">ATP-binding</keyword>
<reference evidence="13 14" key="1">
    <citation type="journal article" date="2015" name="Int. J. Syst. Evol. Microbiol.">
        <title>Carboxylicivirga linearis sp. nov., isolated from a sea cucumber culture pond.</title>
        <authorList>
            <person name="Wang F.Q."/>
            <person name="Zhou Y.X."/>
            <person name="Lin X.Z."/>
            <person name="Chen G.J."/>
            <person name="Du Z.J."/>
        </authorList>
    </citation>
    <scope>NUCLEOTIDE SEQUENCE [LARGE SCALE GENOMIC DNA]</scope>
    <source>
        <strain evidence="13 14">FB218</strain>
    </source>
</reference>
<dbReference type="Pfam" id="PF17862">
    <property type="entry name" value="AAA_lid_3"/>
    <property type="match status" value="1"/>
</dbReference>
<evidence type="ECO:0000256" key="3">
    <source>
        <dbReference type="ARBA" id="ARBA00022723"/>
    </source>
</evidence>
<dbReference type="InterPro" id="IPR000642">
    <property type="entry name" value="Peptidase_M41"/>
</dbReference>
<evidence type="ECO:0000313" key="14">
    <source>
        <dbReference type="Proteomes" id="UP000708576"/>
    </source>
</evidence>
<dbReference type="InterPro" id="IPR003593">
    <property type="entry name" value="AAA+_ATPase"/>
</dbReference>